<protein>
    <submittedName>
        <fullName evidence="5">Ribosomal protein L20, putative</fullName>
    </submittedName>
</protein>
<dbReference type="KEGG" id="acan:ACA1_046430"/>
<keyword evidence="6" id="KW-1185">Reference proteome</keyword>
<proteinExistence type="inferred from homology"/>
<dbReference type="PRINTS" id="PR00062">
    <property type="entry name" value="RIBOSOMALL20"/>
</dbReference>
<accession>L8HB15</accession>
<dbReference type="InterPro" id="IPR005813">
    <property type="entry name" value="Ribosomal_bL20"/>
</dbReference>
<dbReference type="Gene3D" id="1.10.1900.20">
    <property type="entry name" value="Ribosomal protein L20"/>
    <property type="match status" value="1"/>
</dbReference>
<sequence length="154" mass="17905">MSGMNKKKLLKFVKGFRGRAKNCPSVARERAYKALQYAFVGRKLKKRLFRETWIQQINAATRIHDLSYSRFMQGCVLSDVKLNRKMLSELAIYEPYSFSAVTKLVGERLKKEEVAKEVERRAAAKKNIHPGNRDLTADQKEWLLAQKLKEMQIV</sequence>
<dbReference type="OrthoDB" id="10251781at2759"/>
<dbReference type="GeneID" id="14922841"/>
<dbReference type="RefSeq" id="XP_004347755.1">
    <property type="nucleotide sequence ID" value="XM_004347705.1"/>
</dbReference>
<evidence type="ECO:0000256" key="4">
    <source>
        <dbReference type="RuleBase" id="RU000561"/>
    </source>
</evidence>
<dbReference type="PANTHER" id="PTHR10986">
    <property type="entry name" value="39S RIBOSOMAL PROTEIN L20"/>
    <property type="match status" value="1"/>
</dbReference>
<dbReference type="GO" id="GO:0003735">
    <property type="term" value="F:structural constituent of ribosome"/>
    <property type="evidence" value="ECO:0007669"/>
    <property type="project" value="InterPro"/>
</dbReference>
<evidence type="ECO:0000256" key="1">
    <source>
        <dbReference type="ARBA" id="ARBA00007698"/>
    </source>
</evidence>
<dbReference type="NCBIfam" id="TIGR01032">
    <property type="entry name" value="rplT_bact"/>
    <property type="match status" value="1"/>
</dbReference>
<gene>
    <name evidence="5" type="ORF">ACA1_046430</name>
</gene>
<dbReference type="Gene3D" id="6.10.160.10">
    <property type="match status" value="1"/>
</dbReference>
<dbReference type="Proteomes" id="UP000011083">
    <property type="component" value="Unassembled WGS sequence"/>
</dbReference>
<name>L8HB15_ACACF</name>
<keyword evidence="2 4" id="KW-0689">Ribosomal protein</keyword>
<dbReference type="VEuPathDB" id="AmoebaDB:ACA1_046430"/>
<dbReference type="GO" id="GO:1990904">
    <property type="term" value="C:ribonucleoprotein complex"/>
    <property type="evidence" value="ECO:0007669"/>
    <property type="project" value="UniProtKB-KW"/>
</dbReference>
<dbReference type="GO" id="GO:0005840">
    <property type="term" value="C:ribosome"/>
    <property type="evidence" value="ECO:0007669"/>
    <property type="project" value="UniProtKB-KW"/>
</dbReference>
<dbReference type="InterPro" id="IPR035566">
    <property type="entry name" value="Ribosomal_protein_bL20_C"/>
</dbReference>
<dbReference type="GO" id="GO:0019843">
    <property type="term" value="F:rRNA binding"/>
    <property type="evidence" value="ECO:0007669"/>
    <property type="project" value="InterPro"/>
</dbReference>
<dbReference type="OMA" id="GRRKNVW"/>
<evidence type="ECO:0000313" key="5">
    <source>
        <dbReference type="EMBL" id="ELR21923.1"/>
    </source>
</evidence>
<evidence type="ECO:0000256" key="2">
    <source>
        <dbReference type="ARBA" id="ARBA00022980"/>
    </source>
</evidence>
<dbReference type="Pfam" id="PF00453">
    <property type="entry name" value="Ribosomal_L20"/>
    <property type="match status" value="1"/>
</dbReference>
<dbReference type="AlphaFoldDB" id="L8HB15"/>
<dbReference type="EMBL" id="KB007894">
    <property type="protein sequence ID" value="ELR21923.1"/>
    <property type="molecule type" value="Genomic_DNA"/>
</dbReference>
<keyword evidence="3 4" id="KW-0687">Ribonucleoprotein</keyword>
<evidence type="ECO:0000313" key="6">
    <source>
        <dbReference type="Proteomes" id="UP000011083"/>
    </source>
</evidence>
<dbReference type="SUPFAM" id="SSF74731">
    <property type="entry name" value="Ribosomal protein L20"/>
    <property type="match status" value="1"/>
</dbReference>
<comment type="similarity">
    <text evidence="1 4">Belongs to the bacterial ribosomal protein bL20 family.</text>
</comment>
<dbReference type="CDD" id="cd07026">
    <property type="entry name" value="Ribosomal_L20"/>
    <property type="match status" value="1"/>
</dbReference>
<reference evidence="5 6" key="1">
    <citation type="journal article" date="2013" name="Genome Biol.">
        <title>Genome of Acanthamoeba castellanii highlights extensive lateral gene transfer and early evolution of tyrosine kinase signaling.</title>
        <authorList>
            <person name="Clarke M."/>
            <person name="Lohan A.J."/>
            <person name="Liu B."/>
            <person name="Lagkouvardos I."/>
            <person name="Roy S."/>
            <person name="Zafar N."/>
            <person name="Bertelli C."/>
            <person name="Schilde C."/>
            <person name="Kianianmomeni A."/>
            <person name="Burglin T.R."/>
            <person name="Frech C."/>
            <person name="Turcotte B."/>
            <person name="Kopec K.O."/>
            <person name="Synnott J.M."/>
            <person name="Choo C."/>
            <person name="Paponov I."/>
            <person name="Finkler A."/>
            <person name="Soon Heng Tan C."/>
            <person name="Hutchins A.P."/>
            <person name="Weinmeier T."/>
            <person name="Rattei T."/>
            <person name="Chu J.S."/>
            <person name="Gimenez G."/>
            <person name="Irimia M."/>
            <person name="Rigden D.J."/>
            <person name="Fitzpatrick D.A."/>
            <person name="Lorenzo-Morales J."/>
            <person name="Bateman A."/>
            <person name="Chiu C.H."/>
            <person name="Tang P."/>
            <person name="Hegemann P."/>
            <person name="Fromm H."/>
            <person name="Raoult D."/>
            <person name="Greub G."/>
            <person name="Miranda-Saavedra D."/>
            <person name="Chen N."/>
            <person name="Nash P."/>
            <person name="Ginger M.L."/>
            <person name="Horn M."/>
            <person name="Schaap P."/>
            <person name="Caler L."/>
            <person name="Loftus B."/>
        </authorList>
    </citation>
    <scope>NUCLEOTIDE SEQUENCE [LARGE SCALE GENOMIC DNA]</scope>
    <source>
        <strain evidence="5 6">Neff</strain>
    </source>
</reference>
<organism evidence="5 6">
    <name type="scientific">Acanthamoeba castellanii (strain ATCC 30010 / Neff)</name>
    <dbReference type="NCBI Taxonomy" id="1257118"/>
    <lineage>
        <taxon>Eukaryota</taxon>
        <taxon>Amoebozoa</taxon>
        <taxon>Discosea</taxon>
        <taxon>Longamoebia</taxon>
        <taxon>Centramoebida</taxon>
        <taxon>Acanthamoebidae</taxon>
        <taxon>Acanthamoeba</taxon>
    </lineage>
</organism>
<dbReference type="STRING" id="1257118.L8HB15"/>
<dbReference type="FunFam" id="1.10.1900.20:FF:000001">
    <property type="entry name" value="50S ribosomal protein L20"/>
    <property type="match status" value="1"/>
</dbReference>
<dbReference type="GO" id="GO:0006412">
    <property type="term" value="P:translation"/>
    <property type="evidence" value="ECO:0007669"/>
    <property type="project" value="InterPro"/>
</dbReference>
<evidence type="ECO:0000256" key="3">
    <source>
        <dbReference type="ARBA" id="ARBA00023274"/>
    </source>
</evidence>